<dbReference type="InterPro" id="IPR013106">
    <property type="entry name" value="Ig_V-set"/>
</dbReference>
<keyword evidence="2" id="KW-0812">Transmembrane</keyword>
<dbReference type="PANTHER" id="PTHR19256">
    <property type="entry name" value="T-CELL RECEPTOR GAMMA CHAIN"/>
    <property type="match status" value="1"/>
</dbReference>
<evidence type="ECO:0000256" key="5">
    <source>
        <dbReference type="ARBA" id="ARBA00023170"/>
    </source>
</evidence>
<evidence type="ECO:0000259" key="7">
    <source>
        <dbReference type="PROSITE" id="PS50835"/>
    </source>
</evidence>
<keyword evidence="5" id="KW-0675">Receptor</keyword>
<dbReference type="Proteomes" id="UP000694393">
    <property type="component" value="Unplaced"/>
</dbReference>
<dbReference type="SMART" id="SM00406">
    <property type="entry name" value="IGv"/>
    <property type="match status" value="1"/>
</dbReference>
<evidence type="ECO:0000313" key="9">
    <source>
        <dbReference type="Proteomes" id="UP000694393"/>
    </source>
</evidence>
<dbReference type="PROSITE" id="PS50835">
    <property type="entry name" value="IG_LIKE"/>
    <property type="match status" value="1"/>
</dbReference>
<dbReference type="AlphaFoldDB" id="A0A8C8VQD6"/>
<keyword evidence="9" id="KW-1185">Reference proteome</keyword>
<keyword evidence="4" id="KW-0472">Membrane</keyword>
<accession>A0A8C8VQD6</accession>
<dbReference type="InterPro" id="IPR013783">
    <property type="entry name" value="Ig-like_fold"/>
</dbReference>
<dbReference type="PANTHER" id="PTHR19256:SF65">
    <property type="entry name" value="T CELL RECEPTOR GAMMA CONSTANT 1-RELATED"/>
    <property type="match status" value="1"/>
</dbReference>
<dbReference type="Ensembl" id="ENSPCET00000025363.1">
    <property type="protein sequence ID" value="ENSPCEP00000024548.1"/>
    <property type="gene ID" value="ENSPCEG00000018547.1"/>
</dbReference>
<evidence type="ECO:0000256" key="4">
    <source>
        <dbReference type="ARBA" id="ARBA00023136"/>
    </source>
</evidence>
<reference evidence="8" key="1">
    <citation type="submission" date="2025-08" db="UniProtKB">
        <authorList>
            <consortium name="Ensembl"/>
        </authorList>
    </citation>
    <scope>IDENTIFICATION</scope>
</reference>
<proteinExistence type="predicted"/>
<comment type="subcellular location">
    <subcellularLocation>
        <location evidence="1">Membrane</location>
    </subcellularLocation>
</comment>
<evidence type="ECO:0000256" key="6">
    <source>
        <dbReference type="ARBA" id="ARBA00023319"/>
    </source>
</evidence>
<dbReference type="SUPFAM" id="SSF48726">
    <property type="entry name" value="Immunoglobulin"/>
    <property type="match status" value="1"/>
</dbReference>
<evidence type="ECO:0000313" key="8">
    <source>
        <dbReference type="Ensembl" id="ENSPCEP00000024548.1"/>
    </source>
</evidence>
<protein>
    <recommendedName>
        <fullName evidence="7">Ig-like domain-containing protein</fullName>
    </recommendedName>
</protein>
<organism evidence="8 9">
    <name type="scientific">Pelusios castaneus</name>
    <name type="common">West African mud turtle</name>
    <dbReference type="NCBI Taxonomy" id="367368"/>
    <lineage>
        <taxon>Eukaryota</taxon>
        <taxon>Metazoa</taxon>
        <taxon>Chordata</taxon>
        <taxon>Craniata</taxon>
        <taxon>Vertebrata</taxon>
        <taxon>Euteleostomi</taxon>
        <taxon>Archelosauria</taxon>
        <taxon>Testudinata</taxon>
        <taxon>Testudines</taxon>
        <taxon>Pleurodira</taxon>
        <taxon>Pelomedusidae</taxon>
        <taxon>Pelusios</taxon>
    </lineage>
</organism>
<evidence type="ECO:0000256" key="3">
    <source>
        <dbReference type="ARBA" id="ARBA00022989"/>
    </source>
</evidence>
<dbReference type="GO" id="GO:0016020">
    <property type="term" value="C:membrane"/>
    <property type="evidence" value="ECO:0007669"/>
    <property type="project" value="UniProtKB-SubCell"/>
</dbReference>
<dbReference type="Gene3D" id="2.60.40.10">
    <property type="entry name" value="Immunoglobulins"/>
    <property type="match status" value="1"/>
</dbReference>
<dbReference type="InterPro" id="IPR036179">
    <property type="entry name" value="Ig-like_dom_sf"/>
</dbReference>
<dbReference type="InterPro" id="IPR007110">
    <property type="entry name" value="Ig-like_dom"/>
</dbReference>
<feature type="domain" description="Ig-like" evidence="7">
    <location>
        <begin position="23"/>
        <end position="128"/>
    </location>
</feature>
<keyword evidence="6" id="KW-0393">Immunoglobulin domain</keyword>
<dbReference type="Pfam" id="PF07686">
    <property type="entry name" value="V-set"/>
    <property type="match status" value="1"/>
</dbReference>
<keyword evidence="3" id="KW-1133">Transmembrane helix</keyword>
<evidence type="ECO:0000256" key="2">
    <source>
        <dbReference type="ARBA" id="ARBA00022692"/>
    </source>
</evidence>
<name>A0A8C8VQD6_9SAUR</name>
<reference evidence="8" key="2">
    <citation type="submission" date="2025-09" db="UniProtKB">
        <authorList>
            <consortium name="Ensembl"/>
        </authorList>
    </citation>
    <scope>IDENTIFICATION</scope>
</reference>
<dbReference type="InterPro" id="IPR051117">
    <property type="entry name" value="TRG_var/const_region"/>
</dbReference>
<sequence>ICTLLNNNQPCPDPCLFHDFFLPVLFLDGYAQVRLKQTQLSITRSENKTARIECEASGIQNFRSAVIHWYQHRPGEAPERILHISTGQPVFDKDSDKKKFDCLKKPDEPLSTLTVNGITQNDRAVYYCAYWDHSVRKP</sequence>
<evidence type="ECO:0000256" key="1">
    <source>
        <dbReference type="ARBA" id="ARBA00004370"/>
    </source>
</evidence>